<evidence type="ECO:0000313" key="1">
    <source>
        <dbReference type="EMBL" id="KAK2646577.1"/>
    </source>
</evidence>
<proteinExistence type="predicted"/>
<evidence type="ECO:0000313" key="2">
    <source>
        <dbReference type="Proteomes" id="UP001280121"/>
    </source>
</evidence>
<comment type="caution">
    <text evidence="1">The sequence shown here is derived from an EMBL/GenBank/DDBJ whole genome shotgun (WGS) entry which is preliminary data.</text>
</comment>
<sequence length="88" mass="10406">MVYEFRVLKVMAKVLDATSRSDLDDGFRSAHSPSKKYHMITTKNAESMNSYLPTIWKLSITSIEEFIKEVLQRWFHDHQIIEEKHPHS</sequence>
<dbReference type="Proteomes" id="UP001280121">
    <property type="component" value="Unassembled WGS sequence"/>
</dbReference>
<organism evidence="1 2">
    <name type="scientific">Dipteronia dyeriana</name>
    <dbReference type="NCBI Taxonomy" id="168575"/>
    <lineage>
        <taxon>Eukaryota</taxon>
        <taxon>Viridiplantae</taxon>
        <taxon>Streptophyta</taxon>
        <taxon>Embryophyta</taxon>
        <taxon>Tracheophyta</taxon>
        <taxon>Spermatophyta</taxon>
        <taxon>Magnoliopsida</taxon>
        <taxon>eudicotyledons</taxon>
        <taxon>Gunneridae</taxon>
        <taxon>Pentapetalae</taxon>
        <taxon>rosids</taxon>
        <taxon>malvids</taxon>
        <taxon>Sapindales</taxon>
        <taxon>Sapindaceae</taxon>
        <taxon>Hippocastanoideae</taxon>
        <taxon>Acereae</taxon>
        <taxon>Dipteronia</taxon>
    </lineage>
</organism>
<keyword evidence="2" id="KW-1185">Reference proteome</keyword>
<name>A0AAD9WY18_9ROSI</name>
<dbReference type="EMBL" id="JANJYI010000006">
    <property type="protein sequence ID" value="KAK2646577.1"/>
    <property type="molecule type" value="Genomic_DNA"/>
</dbReference>
<dbReference type="AlphaFoldDB" id="A0AAD9WY18"/>
<gene>
    <name evidence="1" type="ORF">Ddye_021772</name>
</gene>
<reference evidence="1" key="1">
    <citation type="journal article" date="2023" name="Plant J.">
        <title>Genome sequences and population genomics provide insights into the demographic history, inbreeding, and mutation load of two 'living fossil' tree species of Dipteronia.</title>
        <authorList>
            <person name="Feng Y."/>
            <person name="Comes H.P."/>
            <person name="Chen J."/>
            <person name="Zhu S."/>
            <person name="Lu R."/>
            <person name="Zhang X."/>
            <person name="Li P."/>
            <person name="Qiu J."/>
            <person name="Olsen K.M."/>
            <person name="Qiu Y."/>
        </authorList>
    </citation>
    <scope>NUCLEOTIDE SEQUENCE</scope>
    <source>
        <strain evidence="1">KIB01</strain>
    </source>
</reference>
<protein>
    <submittedName>
        <fullName evidence="1">Uncharacterized protein</fullName>
    </submittedName>
</protein>
<accession>A0AAD9WY18</accession>